<dbReference type="Pfam" id="PF14258">
    <property type="entry name" value="DUF4350"/>
    <property type="match status" value="1"/>
</dbReference>
<name>A0ABX8H3V6_9BACT</name>
<sequence>MKNFNKQYLFLGIAVVLYLVLTLTSGTKTDWDIHYKSFESSPYGTAALTQLLKAPEVKMEVENLRLTPYEIYDSLSESYSDNNLIIIGNQLELDKVSIESMLREAKNGRSILLAAEEFNRLLKDTLGFTTDNNYSSIQIKDFDLKNGVNLEIDSVSLKTANNVAYFSDFELISSFNNYNTFTTKVLAKNENDTPVFIKVSVGNGAIYLLSTPKILTNIALLNNSNYKLISDIITTLPEGKYIRTEYYTLGRVGHQSLFRVILSKLGLKEALQLLLLLLLIYLVFEAKREQRPLPEITPLANESIGFIKTLSHLYVTNGTNKSILVKRKRYLLNHIRNKYYVNLTTDEIDQDIVLLSLRSGIKEEELRQLFITVDKEITNPLTDGGFISANKLIDNFYSKEI</sequence>
<evidence type="ECO:0000313" key="3">
    <source>
        <dbReference type="Proteomes" id="UP000682802"/>
    </source>
</evidence>
<dbReference type="InterPro" id="IPR025646">
    <property type="entry name" value="DUF4350"/>
</dbReference>
<accession>A0ABX8H3V6</accession>
<gene>
    <name evidence="2" type="ORF">KM029_21715</name>
</gene>
<organism evidence="2 3">
    <name type="scientific">Flammeovirga kamogawensis</name>
    <dbReference type="NCBI Taxonomy" id="373891"/>
    <lineage>
        <taxon>Bacteria</taxon>
        <taxon>Pseudomonadati</taxon>
        <taxon>Bacteroidota</taxon>
        <taxon>Cytophagia</taxon>
        <taxon>Cytophagales</taxon>
        <taxon>Flammeovirgaceae</taxon>
        <taxon>Flammeovirga</taxon>
    </lineage>
</organism>
<dbReference type="Proteomes" id="UP000682802">
    <property type="component" value="Chromosome 2"/>
</dbReference>
<dbReference type="RefSeq" id="WP_144075910.1">
    <property type="nucleotide sequence ID" value="NZ_CP076129.1"/>
</dbReference>
<keyword evidence="3" id="KW-1185">Reference proteome</keyword>
<proteinExistence type="predicted"/>
<feature type="domain" description="DUF4350" evidence="1">
    <location>
        <begin position="37"/>
        <end position="230"/>
    </location>
</feature>
<reference evidence="2 3" key="1">
    <citation type="submission" date="2021-05" db="EMBL/GenBank/DDBJ databases">
        <title>Comparative genomic studies on the polysaccharide-degrading batcterial strains of the Flammeovirga genus.</title>
        <authorList>
            <person name="Zewei F."/>
            <person name="Zheng Z."/>
            <person name="Yu L."/>
            <person name="Ruyue G."/>
            <person name="Yanhong M."/>
            <person name="Yuanyuan C."/>
            <person name="Jingyan G."/>
            <person name="Wenjun H."/>
        </authorList>
    </citation>
    <scope>NUCLEOTIDE SEQUENCE [LARGE SCALE GENOMIC DNA]</scope>
    <source>
        <strain evidence="2 3">YS10</strain>
    </source>
</reference>
<dbReference type="EMBL" id="CP076129">
    <property type="protein sequence ID" value="QWG10304.1"/>
    <property type="molecule type" value="Genomic_DNA"/>
</dbReference>
<evidence type="ECO:0000259" key="1">
    <source>
        <dbReference type="Pfam" id="PF14258"/>
    </source>
</evidence>
<evidence type="ECO:0000313" key="2">
    <source>
        <dbReference type="EMBL" id="QWG10304.1"/>
    </source>
</evidence>
<protein>
    <recommendedName>
        <fullName evidence="1">DUF4350 domain-containing protein</fullName>
    </recommendedName>
</protein>